<feature type="region of interest" description="Disordered" evidence="1">
    <location>
        <begin position="17"/>
        <end position="36"/>
    </location>
</feature>
<evidence type="ECO:0000313" key="2">
    <source>
        <dbReference type="EMBL" id="WOL08210.1"/>
    </source>
</evidence>
<sequence length="123" mass="13910">MIDIPPRKIDASSRKINNLSRRADKSTLPMVDPSGLPVSMKARNELGNLLGMLNPSYGSRLNSNMMNDDMHSIRNPLFDPVHNGSTQPSSWASLFKVSYMFDNLPAREDMTEKIDSIKKKFIR</sequence>
<proteinExistence type="predicted"/>
<keyword evidence="3" id="KW-1185">Reference proteome</keyword>
<accession>A0AAQ3KIJ1</accession>
<name>A0AAQ3KIJ1_9LILI</name>
<protein>
    <submittedName>
        <fullName evidence="2">Uncharacterized protein</fullName>
    </submittedName>
</protein>
<dbReference type="AlphaFoldDB" id="A0AAQ3KIJ1"/>
<gene>
    <name evidence="2" type="ORF">Cni_G16962</name>
</gene>
<organism evidence="2 3">
    <name type="scientific">Canna indica</name>
    <name type="common">Indian-shot</name>
    <dbReference type="NCBI Taxonomy" id="4628"/>
    <lineage>
        <taxon>Eukaryota</taxon>
        <taxon>Viridiplantae</taxon>
        <taxon>Streptophyta</taxon>
        <taxon>Embryophyta</taxon>
        <taxon>Tracheophyta</taxon>
        <taxon>Spermatophyta</taxon>
        <taxon>Magnoliopsida</taxon>
        <taxon>Liliopsida</taxon>
        <taxon>Zingiberales</taxon>
        <taxon>Cannaceae</taxon>
        <taxon>Canna</taxon>
    </lineage>
</organism>
<evidence type="ECO:0000313" key="3">
    <source>
        <dbReference type="Proteomes" id="UP001327560"/>
    </source>
</evidence>
<reference evidence="2 3" key="1">
    <citation type="submission" date="2023-10" db="EMBL/GenBank/DDBJ databases">
        <title>Chromosome-scale genome assembly provides insights into flower coloration mechanisms of Canna indica.</title>
        <authorList>
            <person name="Li C."/>
        </authorList>
    </citation>
    <scope>NUCLEOTIDE SEQUENCE [LARGE SCALE GENOMIC DNA]</scope>
    <source>
        <tissue evidence="2">Flower</tissue>
    </source>
</reference>
<dbReference type="EMBL" id="CP136894">
    <property type="protein sequence ID" value="WOL08210.1"/>
    <property type="molecule type" value="Genomic_DNA"/>
</dbReference>
<dbReference type="Proteomes" id="UP001327560">
    <property type="component" value="Chromosome 5"/>
</dbReference>
<evidence type="ECO:0000256" key="1">
    <source>
        <dbReference type="SAM" id="MobiDB-lite"/>
    </source>
</evidence>